<organism evidence="1 2">
    <name type="scientific">Granulicella pectinivorans</name>
    <dbReference type="NCBI Taxonomy" id="474950"/>
    <lineage>
        <taxon>Bacteria</taxon>
        <taxon>Pseudomonadati</taxon>
        <taxon>Acidobacteriota</taxon>
        <taxon>Terriglobia</taxon>
        <taxon>Terriglobales</taxon>
        <taxon>Acidobacteriaceae</taxon>
        <taxon>Granulicella</taxon>
    </lineage>
</organism>
<dbReference type="RefSeq" id="WP_089839641.1">
    <property type="nucleotide sequence ID" value="NZ_FOZL01000001.1"/>
</dbReference>
<dbReference type="Gene3D" id="2.40.30.100">
    <property type="entry name" value="AF2212/PG0164-like"/>
    <property type="match status" value="1"/>
</dbReference>
<dbReference type="InterPro" id="IPR037079">
    <property type="entry name" value="AF2212/PG0164-like_sf"/>
</dbReference>
<dbReference type="InterPro" id="IPR015018">
    <property type="entry name" value="DUF1905"/>
</dbReference>
<evidence type="ECO:0000313" key="2">
    <source>
        <dbReference type="Proteomes" id="UP000199024"/>
    </source>
</evidence>
<dbReference type="Pfam" id="PF08922">
    <property type="entry name" value="DUF1905"/>
    <property type="match status" value="1"/>
</dbReference>
<dbReference type="Pfam" id="PF13376">
    <property type="entry name" value="OmdA"/>
    <property type="match status" value="2"/>
</dbReference>
<dbReference type="Proteomes" id="UP000199024">
    <property type="component" value="Unassembled WGS sequence"/>
</dbReference>
<protein>
    <submittedName>
        <fullName evidence="1">Bacteriocin-protection, YdeI or OmpD-Associated</fullName>
    </submittedName>
</protein>
<keyword evidence="2" id="KW-1185">Reference proteome</keyword>
<evidence type="ECO:0000313" key="1">
    <source>
        <dbReference type="EMBL" id="SFS15575.1"/>
    </source>
</evidence>
<name>A0A1I6MIP2_9BACT</name>
<sequence>MPDDKPQHFRATLEKGDRALGWTIVRIPFDPASVWKQMIRLRVQGTLEDHAFRTSLFPDQRGGFYILVNKTAQTATGCHAGSTAAFTLAPDLAPREASLPDELAVLLDDEPGLMKWYESLTEYTRREIGKWIDAVKSDAARIRRAEQMAERLLATMEAEIELPPLIQQAFRARPKAQKGWLKMTEAQRRNGLMAVFYCQTPEARQKRLAKLCDEAEKKAT</sequence>
<dbReference type="OrthoDB" id="116808at2"/>
<dbReference type="AlphaFoldDB" id="A0A1I6MIP2"/>
<dbReference type="EMBL" id="FOZL01000001">
    <property type="protein sequence ID" value="SFS15575.1"/>
    <property type="molecule type" value="Genomic_DNA"/>
</dbReference>
<dbReference type="SUPFAM" id="SSF141694">
    <property type="entry name" value="AF2212/PG0164-like"/>
    <property type="match status" value="1"/>
</dbReference>
<gene>
    <name evidence="1" type="ORF">SAMN05421771_2737</name>
</gene>
<accession>A0A1I6MIP2</accession>
<proteinExistence type="predicted"/>
<reference evidence="1 2" key="1">
    <citation type="submission" date="2016-10" db="EMBL/GenBank/DDBJ databases">
        <authorList>
            <person name="de Groot N.N."/>
        </authorList>
    </citation>
    <scope>NUCLEOTIDE SEQUENCE [LARGE SCALE GENOMIC DNA]</scope>
    <source>
        <strain evidence="1 2">DSM 21001</strain>
    </source>
</reference>
<dbReference type="STRING" id="474950.SAMN05421771_2737"/>